<feature type="compositionally biased region" description="Basic residues" evidence="1">
    <location>
        <begin position="19"/>
        <end position="35"/>
    </location>
</feature>
<evidence type="ECO:0000256" key="1">
    <source>
        <dbReference type="SAM" id="MobiDB-lite"/>
    </source>
</evidence>
<accession>A0A974PG22</accession>
<reference evidence="2 3" key="1">
    <citation type="submission" date="2021-01" db="EMBL/GenBank/DDBJ databases">
        <title>Whole genome sequence of Paenibacillus sonchi LMG 24727 for comparative genomics.</title>
        <authorList>
            <person name="Lee G."/>
            <person name="Kim M.-J."/>
            <person name="Lim K."/>
            <person name="Shin J.-H."/>
        </authorList>
    </citation>
    <scope>NUCLEOTIDE SEQUENCE [LARGE SCALE GENOMIC DNA]</scope>
    <source>
        <strain evidence="2 3">LMG 24727</strain>
    </source>
</reference>
<dbReference type="EMBL" id="CP068595">
    <property type="protein sequence ID" value="QQZ63225.1"/>
    <property type="molecule type" value="Genomic_DNA"/>
</dbReference>
<evidence type="ECO:0000313" key="3">
    <source>
        <dbReference type="Proteomes" id="UP000595841"/>
    </source>
</evidence>
<dbReference type="KEGG" id="pson:JI735_12490"/>
<gene>
    <name evidence="2" type="ORF">JI735_12490</name>
</gene>
<keyword evidence="3" id="KW-1185">Reference proteome</keyword>
<evidence type="ECO:0000313" key="2">
    <source>
        <dbReference type="EMBL" id="QQZ63225.1"/>
    </source>
</evidence>
<name>A0A974PG22_9BACL</name>
<dbReference type="AlphaFoldDB" id="A0A974PG22"/>
<dbReference type="RefSeq" id="WP_167330824.1">
    <property type="nucleotide sequence ID" value="NZ_CP068595.1"/>
</dbReference>
<dbReference type="Proteomes" id="UP000595841">
    <property type="component" value="Chromosome"/>
</dbReference>
<proteinExistence type="predicted"/>
<organism evidence="2 3">
    <name type="scientific">Paenibacillus sonchi</name>
    <dbReference type="NCBI Taxonomy" id="373687"/>
    <lineage>
        <taxon>Bacteria</taxon>
        <taxon>Bacillati</taxon>
        <taxon>Bacillota</taxon>
        <taxon>Bacilli</taxon>
        <taxon>Bacillales</taxon>
        <taxon>Paenibacillaceae</taxon>
        <taxon>Paenibacillus</taxon>
        <taxon>Paenibacillus sonchi group</taxon>
    </lineage>
</organism>
<protein>
    <submittedName>
        <fullName evidence="2">Uncharacterized protein</fullName>
    </submittedName>
</protein>
<feature type="region of interest" description="Disordered" evidence="1">
    <location>
        <begin position="18"/>
        <end position="46"/>
    </location>
</feature>
<sequence length="104" mass="11859">MELEERQRPPLCLDFYRSQRFKSRKSKHNSGRKSKHSPELPVTGMPRPESLFSGLAHATTAAQKCAATARTLKQPPSLIFQHLYNQSIKEGFFWILPVPSLPII</sequence>